<dbReference type="PROSITE" id="PS51501">
    <property type="entry name" value="ZF_DNL"/>
    <property type="match status" value="1"/>
</dbReference>
<dbReference type="Pfam" id="PF05180">
    <property type="entry name" value="zf-DNL"/>
    <property type="match status" value="1"/>
</dbReference>
<evidence type="ECO:0000256" key="4">
    <source>
        <dbReference type="PROSITE-ProRule" id="PRU00834"/>
    </source>
</evidence>
<evidence type="ECO:0000256" key="3">
    <source>
        <dbReference type="ARBA" id="ARBA00022833"/>
    </source>
</evidence>
<feature type="region of interest" description="Disordered" evidence="5">
    <location>
        <begin position="1"/>
        <end position="98"/>
    </location>
</feature>
<evidence type="ECO:0000256" key="5">
    <source>
        <dbReference type="SAM" id="MobiDB-lite"/>
    </source>
</evidence>
<evidence type="ECO:0000313" key="8">
    <source>
        <dbReference type="Proteomes" id="UP001583193"/>
    </source>
</evidence>
<dbReference type="EMBL" id="JAVDPF010000014">
    <property type="protein sequence ID" value="KAL1877258.1"/>
    <property type="molecule type" value="Genomic_DNA"/>
</dbReference>
<dbReference type="Proteomes" id="UP001583193">
    <property type="component" value="Unassembled WGS sequence"/>
</dbReference>
<feature type="compositionally biased region" description="Polar residues" evidence="5">
    <location>
        <begin position="47"/>
        <end position="60"/>
    </location>
</feature>
<keyword evidence="8" id="KW-1185">Reference proteome</keyword>
<dbReference type="InterPro" id="IPR024158">
    <property type="entry name" value="Mt_import_TIM15"/>
</dbReference>
<feature type="region of interest" description="Disordered" evidence="5">
    <location>
        <begin position="171"/>
        <end position="196"/>
    </location>
</feature>
<feature type="compositionally biased region" description="Basic and acidic residues" evidence="5">
    <location>
        <begin position="62"/>
        <end position="71"/>
    </location>
</feature>
<reference evidence="7 8" key="1">
    <citation type="journal article" date="2024" name="IMA Fungus">
        <title>IMA Genome - F19 : A genome assembly and annotation guide to empower mycologists, including annotated draft genome sequences of Ceratocystis pirilliformis, Diaporthe australafricana, Fusarium ophioides, Paecilomyces lecythidis, and Sporothrix stenoceras.</title>
        <authorList>
            <person name="Aylward J."/>
            <person name="Wilson A.M."/>
            <person name="Visagie C.M."/>
            <person name="Spraker J."/>
            <person name="Barnes I."/>
            <person name="Buitendag C."/>
            <person name="Ceriani C."/>
            <person name="Del Mar Angel L."/>
            <person name="du Plessis D."/>
            <person name="Fuchs T."/>
            <person name="Gasser K."/>
            <person name="Kramer D."/>
            <person name="Li W."/>
            <person name="Munsamy K."/>
            <person name="Piso A."/>
            <person name="Price J.L."/>
            <person name="Sonnekus B."/>
            <person name="Thomas C."/>
            <person name="van der Nest A."/>
            <person name="van Dijk A."/>
            <person name="van Heerden A."/>
            <person name="van Vuuren N."/>
            <person name="Yilmaz N."/>
            <person name="Duong T.A."/>
            <person name="van der Merwe N.A."/>
            <person name="Wingfield M.J."/>
            <person name="Wingfield B.D."/>
        </authorList>
    </citation>
    <scope>NUCLEOTIDE SEQUENCE [LARGE SCALE GENOMIC DNA]</scope>
    <source>
        <strain evidence="7 8">CMW 18167</strain>
    </source>
</reference>
<evidence type="ECO:0000256" key="1">
    <source>
        <dbReference type="ARBA" id="ARBA00022723"/>
    </source>
</evidence>
<protein>
    <recommendedName>
        <fullName evidence="6">DNL-type domain-containing protein</fullName>
    </recommendedName>
</protein>
<dbReference type="InterPro" id="IPR007853">
    <property type="entry name" value="Znf_DNL-typ"/>
</dbReference>
<evidence type="ECO:0000313" key="7">
    <source>
        <dbReference type="EMBL" id="KAL1877258.1"/>
    </source>
</evidence>
<accession>A0ABR3XNQ3</accession>
<feature type="compositionally biased region" description="Polar residues" evidence="5">
    <location>
        <begin position="179"/>
        <end position="188"/>
    </location>
</feature>
<sequence>MRATPALRQVLRGQSRLFPRTSAPSILSRSQSQSPSPLLSTSLFKSRQTAVPSISRSFASSEEPKTRDPRPLTDSTASDSKDAENAEQNRARRAQEPMYQITFTCKPCGGRSSHQMSKHGYHRGTVLIRCPSCSNRHVISDHLGIFMDNKSTLEDILEKDGRKLKKGYVDGDMEFWDDGTSNPKQSQEQSEKAGEQ</sequence>
<comment type="caution">
    <text evidence="7">The sequence shown here is derived from an EMBL/GenBank/DDBJ whole genome shotgun (WGS) entry which is preliminary data.</text>
</comment>
<feature type="compositionally biased region" description="Low complexity" evidence="5">
    <location>
        <begin position="22"/>
        <end position="46"/>
    </location>
</feature>
<keyword evidence="2 4" id="KW-0863">Zinc-finger</keyword>
<keyword evidence="1" id="KW-0479">Metal-binding</keyword>
<evidence type="ECO:0000256" key="2">
    <source>
        <dbReference type="ARBA" id="ARBA00022771"/>
    </source>
</evidence>
<dbReference type="PANTHER" id="PTHR20922">
    <property type="entry name" value="DNL-TYPE ZINC FINGER PROTEIN"/>
    <property type="match status" value="1"/>
</dbReference>
<feature type="domain" description="DNL-type" evidence="6">
    <location>
        <begin position="94"/>
        <end position="189"/>
    </location>
</feature>
<evidence type="ECO:0000259" key="6">
    <source>
        <dbReference type="PROSITE" id="PS51501"/>
    </source>
</evidence>
<organism evidence="7 8">
    <name type="scientific">Paecilomyces lecythidis</name>
    <dbReference type="NCBI Taxonomy" id="3004212"/>
    <lineage>
        <taxon>Eukaryota</taxon>
        <taxon>Fungi</taxon>
        <taxon>Dikarya</taxon>
        <taxon>Ascomycota</taxon>
        <taxon>Pezizomycotina</taxon>
        <taxon>Eurotiomycetes</taxon>
        <taxon>Eurotiomycetidae</taxon>
        <taxon>Eurotiales</taxon>
        <taxon>Thermoascaceae</taxon>
        <taxon>Paecilomyces</taxon>
    </lineage>
</organism>
<feature type="compositionally biased region" description="Basic and acidic residues" evidence="5">
    <location>
        <begin position="79"/>
        <end position="95"/>
    </location>
</feature>
<gene>
    <name evidence="7" type="ORF">Plec18167_004947</name>
</gene>
<name>A0ABR3XNQ3_9EURO</name>
<keyword evidence="3" id="KW-0862">Zinc</keyword>
<proteinExistence type="predicted"/>
<dbReference type="PANTHER" id="PTHR20922:SF13">
    <property type="entry name" value="DNL-TYPE ZINC FINGER PROTEIN"/>
    <property type="match status" value="1"/>
</dbReference>